<feature type="non-terminal residue" evidence="2">
    <location>
        <position position="203"/>
    </location>
</feature>
<dbReference type="AlphaFoldDB" id="A0AA36FT84"/>
<dbReference type="Gene3D" id="1.20.5.170">
    <property type="match status" value="1"/>
</dbReference>
<organism evidence="2 3">
    <name type="scientific">Mesorhabditis spiculigera</name>
    <dbReference type="NCBI Taxonomy" id="96644"/>
    <lineage>
        <taxon>Eukaryota</taxon>
        <taxon>Metazoa</taxon>
        <taxon>Ecdysozoa</taxon>
        <taxon>Nematoda</taxon>
        <taxon>Chromadorea</taxon>
        <taxon>Rhabditida</taxon>
        <taxon>Rhabditina</taxon>
        <taxon>Rhabditomorpha</taxon>
        <taxon>Rhabditoidea</taxon>
        <taxon>Rhabditidae</taxon>
        <taxon>Mesorhabditinae</taxon>
        <taxon>Mesorhabditis</taxon>
    </lineage>
</organism>
<comment type="caution">
    <text evidence="2">The sequence shown here is derived from an EMBL/GenBank/DDBJ whole genome shotgun (WGS) entry which is preliminary data.</text>
</comment>
<evidence type="ECO:0000313" key="2">
    <source>
        <dbReference type="EMBL" id="CAJ0566123.1"/>
    </source>
</evidence>
<dbReference type="SUPFAM" id="SSF57997">
    <property type="entry name" value="Tropomyosin"/>
    <property type="match status" value="1"/>
</dbReference>
<reference evidence="2" key="1">
    <citation type="submission" date="2023-06" db="EMBL/GenBank/DDBJ databases">
        <authorList>
            <person name="Delattre M."/>
        </authorList>
    </citation>
    <scope>NUCLEOTIDE SEQUENCE</scope>
    <source>
        <strain evidence="2">AF72</strain>
    </source>
</reference>
<proteinExistence type="predicted"/>
<gene>
    <name evidence="2" type="ORF">MSPICULIGERA_LOCUS4739</name>
</gene>
<feature type="coiled-coil region" evidence="1">
    <location>
        <begin position="16"/>
        <end position="145"/>
    </location>
</feature>
<keyword evidence="1" id="KW-0175">Coiled coil</keyword>
<protein>
    <submittedName>
        <fullName evidence="2">Uncharacterized protein</fullName>
    </submittedName>
</protein>
<evidence type="ECO:0000256" key="1">
    <source>
        <dbReference type="SAM" id="Coils"/>
    </source>
</evidence>
<dbReference type="EMBL" id="CATQJA010001164">
    <property type="protein sequence ID" value="CAJ0566123.1"/>
    <property type="molecule type" value="Genomic_DNA"/>
</dbReference>
<evidence type="ECO:0000313" key="3">
    <source>
        <dbReference type="Proteomes" id="UP001177023"/>
    </source>
</evidence>
<sequence>MPLHHHEDRQSLVDTITFLETEVSKLAVENEALQRDLKRFDRERRSLESRSISSQRQIADLEKMLRMRDDQLERADRHIRELSEKVRDLQEDRQHLDHDIHHTEDRYERELQVAERKNRQLRERIDTLEETCTRLKKERDQLQQQPLSLGKSHTDVADDLLFVREPSHASIKGYNTPNGNLPRSMSYQNLVRPHPCSCQYQWN</sequence>
<keyword evidence="3" id="KW-1185">Reference proteome</keyword>
<dbReference type="Proteomes" id="UP001177023">
    <property type="component" value="Unassembled WGS sequence"/>
</dbReference>
<accession>A0AA36FT84</accession>
<name>A0AA36FT84_9BILA</name>